<dbReference type="InterPro" id="IPR020016">
    <property type="entry name" value="Decahaem-assoc_OM_MtrB/PioB"/>
</dbReference>
<name>A0A5C8KXJ1_9GAMM</name>
<dbReference type="Proteomes" id="UP000321248">
    <property type="component" value="Unassembled WGS sequence"/>
</dbReference>
<sequence length="700" mass="77136">MAVGVGDFSGGRFGYGRWRGEPPGGTGLLDLLLCRALAPGEGGARHARLQLHDATLSTRRAELVVGRQGAYRIEVGHQGLPQPRVAARTPFTNPGSTALVLPPDWVAAPTTAGMTRLLPALGEVGLGVDRRRQHVGLMAWLGERWQVDTRYAEDRRQGLRGFAGLIGNTGGNPRVAMLPEPVDQTTRDADLGLRYAGERWQLRAGVLLSRFENAHSALTWQNPFSAIAGWDASAGHPGGFGQAGLMPGNRFSQASVSAATSIGERTRVNADLALGRLTQDQAFLPYTVNPELAASITQELPRASLDGRVDTRLLNLRVASRPSRRSDWLLSYRFDERDNRTPRDEYVYIGGDSQAQDAGEASSRRRFNLPVGHRQQRLRAEAGYRHASGVDARAGIEHRRLDRTFSARSENDETRTHVVVRARPTQRLTAGTRVEHSRRGGSTYLGSRPFLDSHSEAYTDTVPGGFENLPGLRQYHLADRERWRGSVFAQLGIGDSWQVGLTHAHTRDDYRRSEFGLQQSRIRDAMLDVAWAPPGPTSLTAFIGRERMAFEQAGRAFSGGPARLPQASDPDRDWWAVHDDRVTSMGVGLRHAIDEGRLRVGVDAARTRVDGRVDVTTGPALASAPLPDSHSTLDSVDLVLDLRLQPRHGLRLRYRMEHFRGADWSTDGVGPAQLANVILLGEAMPDYRARALLLSWYYRF</sequence>
<keyword evidence="2" id="KW-1185">Reference proteome</keyword>
<organism evidence="1 2">
    <name type="scientific">Alkalisalibacterium limincola</name>
    <dbReference type="NCBI Taxonomy" id="2699169"/>
    <lineage>
        <taxon>Bacteria</taxon>
        <taxon>Pseudomonadati</taxon>
        <taxon>Pseudomonadota</taxon>
        <taxon>Gammaproteobacteria</taxon>
        <taxon>Lysobacterales</taxon>
        <taxon>Lysobacteraceae</taxon>
        <taxon>Alkalisalibacterium</taxon>
    </lineage>
</organism>
<dbReference type="Pfam" id="PF11854">
    <property type="entry name" value="MtrB_PioB"/>
    <property type="match status" value="1"/>
</dbReference>
<reference evidence="1 2" key="1">
    <citation type="submission" date="2019-08" db="EMBL/GenBank/DDBJ databases">
        <authorList>
            <person name="Karlyshev A.V."/>
        </authorList>
    </citation>
    <scope>NUCLEOTIDE SEQUENCE [LARGE SCALE GENOMIC DNA]</scope>
    <source>
        <strain evidence="1 2">Alg18-2.2</strain>
    </source>
</reference>
<dbReference type="SUPFAM" id="SSF56935">
    <property type="entry name" value="Porins"/>
    <property type="match status" value="1"/>
</dbReference>
<comment type="caution">
    <text evidence="1">The sequence shown here is derived from an EMBL/GenBank/DDBJ whole genome shotgun (WGS) entry which is preliminary data.</text>
</comment>
<dbReference type="NCBIfam" id="TIGR03509">
    <property type="entry name" value="OMP_MtrB_PioB"/>
    <property type="match status" value="1"/>
</dbReference>
<accession>A0A5C8KXJ1</accession>
<protein>
    <submittedName>
        <fullName evidence="1">MtrB/PioB family decaheme-associated outer membrane protein</fullName>
    </submittedName>
</protein>
<dbReference type="AlphaFoldDB" id="A0A5C8KXJ1"/>
<evidence type="ECO:0000313" key="1">
    <source>
        <dbReference type="EMBL" id="TXK65788.1"/>
    </source>
</evidence>
<gene>
    <name evidence="1" type="ORF">FU658_01385</name>
</gene>
<proteinExistence type="predicted"/>
<dbReference type="OrthoDB" id="9146719at2"/>
<evidence type="ECO:0000313" key="2">
    <source>
        <dbReference type="Proteomes" id="UP000321248"/>
    </source>
</evidence>
<dbReference type="EMBL" id="VRTS01000001">
    <property type="protein sequence ID" value="TXK65788.1"/>
    <property type="molecule type" value="Genomic_DNA"/>
</dbReference>